<dbReference type="EMBL" id="CP066167">
    <property type="protein sequence ID" value="QQD18820.1"/>
    <property type="molecule type" value="Genomic_DNA"/>
</dbReference>
<dbReference type="GO" id="GO:0043190">
    <property type="term" value="C:ATP-binding cassette (ABC) transporter complex"/>
    <property type="evidence" value="ECO:0007669"/>
    <property type="project" value="InterPro"/>
</dbReference>
<dbReference type="PANTHER" id="PTHR42781:SF5">
    <property type="entry name" value="PUTRESCINE TRANSPORT ATP-BINDING PROTEIN POTG"/>
    <property type="match status" value="1"/>
</dbReference>
<keyword evidence="2" id="KW-1003">Cell membrane</keyword>
<dbReference type="FunFam" id="3.40.50.300:FF:000425">
    <property type="entry name" value="Probable ABC transporter, ATP-binding subunit"/>
    <property type="match status" value="1"/>
</dbReference>
<dbReference type="InterPro" id="IPR050093">
    <property type="entry name" value="ABC_SmlMolc_Importer"/>
</dbReference>
<keyword evidence="8" id="KW-0408">Iron</keyword>
<accession>A0A7T4R1Q5</accession>
<dbReference type="AlphaFoldDB" id="A0A7T4R1Q5"/>
<dbReference type="Pfam" id="PF00005">
    <property type="entry name" value="ABC_tran"/>
    <property type="match status" value="1"/>
</dbReference>
<keyword evidence="3" id="KW-0410">Iron transport</keyword>
<evidence type="ECO:0000256" key="9">
    <source>
        <dbReference type="ARBA" id="ARBA00023065"/>
    </source>
</evidence>
<dbReference type="PANTHER" id="PTHR42781">
    <property type="entry name" value="SPERMIDINE/PUTRESCINE IMPORT ATP-BINDING PROTEIN POTA"/>
    <property type="match status" value="1"/>
</dbReference>
<dbReference type="Pfam" id="PF08402">
    <property type="entry name" value="TOBE_2"/>
    <property type="match status" value="1"/>
</dbReference>
<reference evidence="12 13" key="1">
    <citation type="submission" date="2020-12" db="EMBL/GenBank/DDBJ databases">
        <authorList>
            <person name="Shan Y."/>
        </authorList>
    </citation>
    <scope>NUCLEOTIDE SEQUENCE [LARGE SCALE GENOMIC DNA]</scope>
    <source>
        <strain evidence="13">csc3.9</strain>
    </source>
</reference>
<dbReference type="SMART" id="SM00382">
    <property type="entry name" value="AAA"/>
    <property type="match status" value="1"/>
</dbReference>
<dbReference type="PROSITE" id="PS50893">
    <property type="entry name" value="ABC_TRANSPORTER_2"/>
    <property type="match status" value="1"/>
</dbReference>
<evidence type="ECO:0000256" key="7">
    <source>
        <dbReference type="ARBA" id="ARBA00022967"/>
    </source>
</evidence>
<proteinExistence type="predicted"/>
<evidence type="ECO:0000256" key="5">
    <source>
        <dbReference type="ARBA" id="ARBA00022741"/>
    </source>
</evidence>
<dbReference type="GO" id="GO:0005524">
    <property type="term" value="F:ATP binding"/>
    <property type="evidence" value="ECO:0007669"/>
    <property type="project" value="UniProtKB-KW"/>
</dbReference>
<dbReference type="PROSITE" id="PS00211">
    <property type="entry name" value="ABC_TRANSPORTER_1"/>
    <property type="match status" value="1"/>
</dbReference>
<dbReference type="InterPro" id="IPR015853">
    <property type="entry name" value="ABC_transpr_FbpC"/>
</dbReference>
<dbReference type="SUPFAM" id="SSF52540">
    <property type="entry name" value="P-loop containing nucleoside triphosphate hydrolases"/>
    <property type="match status" value="1"/>
</dbReference>
<gene>
    <name evidence="12" type="ORF">I6N98_02855</name>
</gene>
<dbReference type="GO" id="GO:0016887">
    <property type="term" value="F:ATP hydrolysis activity"/>
    <property type="evidence" value="ECO:0007669"/>
    <property type="project" value="InterPro"/>
</dbReference>
<keyword evidence="1" id="KW-0813">Transport</keyword>
<evidence type="ECO:0000256" key="3">
    <source>
        <dbReference type="ARBA" id="ARBA00022496"/>
    </source>
</evidence>
<evidence type="ECO:0000256" key="8">
    <source>
        <dbReference type="ARBA" id="ARBA00023004"/>
    </source>
</evidence>
<sequence>MLNVDNIQCRYDDAPVVQDISFHVNDGDIACLLGPSGCGKTTVLRAIAGFQSVSAGQITIDDRCLSRPGFNLEPEERHVGMVFQDYALFPHLSVYDNIRFGLRKHSRDQQRKTVAKMLDLVRLTGVEKRYPHELSGGQQQRVALARALAPSPALLLMDEPFSNLDTELRRQLSLEVRDILKEFGISAILVTHDQQEAFAFSDQVGLLYNGQFQQWDTPFNLYHEPANRTVATFIGEGSFLPGITGHETNIVHTELGALIGNRAYPWSADTPVDVLLRPDDVVLTQHGGLHATVEKKVFTGGATVYTLRLPSGNRVSALLPSHQDFALGESLQVGTQLDHLIAFQRHDIAPGSATDKADL</sequence>
<evidence type="ECO:0000256" key="4">
    <source>
        <dbReference type="ARBA" id="ARBA00022519"/>
    </source>
</evidence>
<protein>
    <submittedName>
        <fullName evidence="12">ABC transporter ATP-binding protein</fullName>
    </submittedName>
</protein>
<dbReference type="KEGG" id="snan:I6N98_02855"/>
<dbReference type="GO" id="GO:0015697">
    <property type="term" value="P:quaternary ammonium group transport"/>
    <property type="evidence" value="ECO:0007669"/>
    <property type="project" value="UniProtKB-ARBA"/>
</dbReference>
<dbReference type="RefSeq" id="WP_198570306.1">
    <property type="nucleotide sequence ID" value="NZ_CP066167.1"/>
</dbReference>
<keyword evidence="4" id="KW-0997">Cell inner membrane</keyword>
<keyword evidence="5" id="KW-0547">Nucleotide-binding</keyword>
<evidence type="ECO:0000256" key="10">
    <source>
        <dbReference type="ARBA" id="ARBA00023136"/>
    </source>
</evidence>
<dbReference type="CDD" id="cd03259">
    <property type="entry name" value="ABC_Carb_Solutes_like"/>
    <property type="match status" value="1"/>
</dbReference>
<keyword evidence="7" id="KW-1278">Translocase</keyword>
<dbReference type="InterPro" id="IPR003593">
    <property type="entry name" value="AAA+_ATPase"/>
</dbReference>
<dbReference type="SUPFAM" id="SSF50331">
    <property type="entry name" value="MOP-like"/>
    <property type="match status" value="1"/>
</dbReference>
<dbReference type="GO" id="GO:0015408">
    <property type="term" value="F:ABC-type ferric iron transporter activity"/>
    <property type="evidence" value="ECO:0007669"/>
    <property type="project" value="InterPro"/>
</dbReference>
<dbReference type="InterPro" id="IPR003439">
    <property type="entry name" value="ABC_transporter-like_ATP-bd"/>
</dbReference>
<dbReference type="Gene3D" id="3.40.50.300">
    <property type="entry name" value="P-loop containing nucleotide triphosphate hydrolases"/>
    <property type="match status" value="1"/>
</dbReference>
<evidence type="ECO:0000256" key="2">
    <source>
        <dbReference type="ARBA" id="ARBA00022475"/>
    </source>
</evidence>
<evidence type="ECO:0000259" key="11">
    <source>
        <dbReference type="PROSITE" id="PS50893"/>
    </source>
</evidence>
<dbReference type="InterPro" id="IPR008995">
    <property type="entry name" value="Mo/tungstate-bd_C_term_dom"/>
</dbReference>
<evidence type="ECO:0000256" key="6">
    <source>
        <dbReference type="ARBA" id="ARBA00022840"/>
    </source>
</evidence>
<name>A0A7T4R1Q5_9GAMM</name>
<keyword evidence="10" id="KW-0472">Membrane</keyword>
<feature type="domain" description="ABC transporter" evidence="11">
    <location>
        <begin position="2"/>
        <end position="234"/>
    </location>
</feature>
<keyword evidence="9" id="KW-0406">Ion transport</keyword>
<keyword evidence="13" id="KW-1185">Reference proteome</keyword>
<evidence type="ECO:0000313" key="13">
    <source>
        <dbReference type="Proteomes" id="UP000596063"/>
    </source>
</evidence>
<evidence type="ECO:0000313" key="12">
    <source>
        <dbReference type="EMBL" id="QQD18820.1"/>
    </source>
</evidence>
<dbReference type="InterPro" id="IPR017871">
    <property type="entry name" value="ABC_transporter-like_CS"/>
</dbReference>
<evidence type="ECO:0000256" key="1">
    <source>
        <dbReference type="ARBA" id="ARBA00022448"/>
    </source>
</evidence>
<dbReference type="InterPro" id="IPR013611">
    <property type="entry name" value="Transp-assoc_OB_typ2"/>
</dbReference>
<dbReference type="InterPro" id="IPR027417">
    <property type="entry name" value="P-loop_NTPase"/>
</dbReference>
<keyword evidence="6 12" id="KW-0067">ATP-binding</keyword>
<dbReference type="Proteomes" id="UP000596063">
    <property type="component" value="Chromosome"/>
</dbReference>
<organism evidence="12 13">
    <name type="scientific">Spongiibacter nanhainus</name>
    <dbReference type="NCBI Taxonomy" id="2794344"/>
    <lineage>
        <taxon>Bacteria</taxon>
        <taxon>Pseudomonadati</taxon>
        <taxon>Pseudomonadota</taxon>
        <taxon>Gammaproteobacteria</taxon>
        <taxon>Cellvibrionales</taxon>
        <taxon>Spongiibacteraceae</taxon>
        <taxon>Spongiibacter</taxon>
    </lineage>
</organism>